<keyword evidence="2" id="KW-0680">Restriction system</keyword>
<dbReference type="InterPro" id="IPR000055">
    <property type="entry name" value="Restrct_endonuc_typeI_TRD"/>
</dbReference>
<dbReference type="InterPro" id="IPR044946">
    <property type="entry name" value="Restrct_endonuc_typeI_TRD_sf"/>
</dbReference>
<proteinExistence type="inferred from homology"/>
<feature type="domain" description="Type I restriction modification DNA specificity" evidence="4">
    <location>
        <begin position="243"/>
        <end position="389"/>
    </location>
</feature>
<evidence type="ECO:0000259" key="4">
    <source>
        <dbReference type="Pfam" id="PF01420"/>
    </source>
</evidence>
<dbReference type="GO" id="GO:0004519">
    <property type="term" value="F:endonuclease activity"/>
    <property type="evidence" value="ECO:0007669"/>
    <property type="project" value="UniProtKB-KW"/>
</dbReference>
<comment type="caution">
    <text evidence="5">The sequence shown here is derived from an EMBL/GenBank/DDBJ whole genome shotgun (WGS) entry which is preliminary data.</text>
</comment>
<dbReference type="AlphaFoldDB" id="A0A6N6VE24"/>
<dbReference type="PANTHER" id="PTHR30408:SF13">
    <property type="entry name" value="TYPE I RESTRICTION ENZYME HINDI SPECIFICITY SUBUNIT"/>
    <property type="match status" value="1"/>
</dbReference>
<feature type="domain" description="Type I restriction modification DNA specificity" evidence="4">
    <location>
        <begin position="58"/>
        <end position="186"/>
    </location>
</feature>
<evidence type="ECO:0000313" key="6">
    <source>
        <dbReference type="Proteomes" id="UP000468901"/>
    </source>
</evidence>
<dbReference type="EMBL" id="WESC01000024">
    <property type="protein sequence ID" value="KAB7738428.1"/>
    <property type="molecule type" value="Genomic_DNA"/>
</dbReference>
<evidence type="ECO:0000256" key="3">
    <source>
        <dbReference type="ARBA" id="ARBA00023125"/>
    </source>
</evidence>
<evidence type="ECO:0000313" key="5">
    <source>
        <dbReference type="EMBL" id="KAB7738428.1"/>
    </source>
</evidence>
<sequence>MTTLADALGCAQNIIGGPFGSNLTQVDYRPAGIPVIRGSNMGVAGRFIGGNFVFVSAEKAKKTLSSNLAARGDIIVTQRGTMGQVSIIPTDSAYDCFVISQSQMAIRVPIEVADPFFVYYFLKSQKFLEYLDTSTIQTGVPHINLTILRQAPASWPPLEEQHAIASILGALDDKIELNRRMNETLEAMARAIFKDWFVDFGPTRAKMAMRGEDPQNENVARAPYLAPDVWSLFPDRLDADGKPQGWRNCAISELCDRVENGGTPARGEPQYWSPPSVPWLTSGEVRMPIIAETAQYISELGLQNSSAKIWPVGTTVVAMYGATAGQICLLGTSVSANQACCGLIPKRHMREYVFIALREDRSGLALKATGSAQQNLSQRLIADHTVIAPSFECVQAFSEAAESLFERWISNEFENRSLREVRDHLLPKLMSGEIRVKDAEKHVSEVV</sequence>
<comment type="similarity">
    <text evidence="1">Belongs to the type-I restriction system S methylase family.</text>
</comment>
<organism evidence="5 6">
    <name type="scientific">Parvibaculum sedimenti</name>
    <dbReference type="NCBI Taxonomy" id="2608632"/>
    <lineage>
        <taxon>Bacteria</taxon>
        <taxon>Pseudomonadati</taxon>
        <taxon>Pseudomonadota</taxon>
        <taxon>Alphaproteobacteria</taxon>
        <taxon>Hyphomicrobiales</taxon>
        <taxon>Parvibaculaceae</taxon>
        <taxon>Parvibaculum</taxon>
    </lineage>
</organism>
<dbReference type="Proteomes" id="UP000468901">
    <property type="component" value="Unassembled WGS sequence"/>
</dbReference>
<accession>A0A6N6VE24</accession>
<protein>
    <submittedName>
        <fullName evidence="5">Restriction endonuclease subunit S</fullName>
    </submittedName>
</protein>
<dbReference type="GO" id="GO:0009307">
    <property type="term" value="P:DNA restriction-modification system"/>
    <property type="evidence" value="ECO:0007669"/>
    <property type="project" value="UniProtKB-KW"/>
</dbReference>
<dbReference type="Pfam" id="PF01420">
    <property type="entry name" value="Methylase_S"/>
    <property type="match status" value="2"/>
</dbReference>
<name>A0A6N6VE24_9HYPH</name>
<dbReference type="PANTHER" id="PTHR30408">
    <property type="entry name" value="TYPE-1 RESTRICTION ENZYME ECOKI SPECIFICITY PROTEIN"/>
    <property type="match status" value="1"/>
</dbReference>
<dbReference type="RefSeq" id="WP_152217636.1">
    <property type="nucleotide sequence ID" value="NZ_WESC01000024.1"/>
</dbReference>
<keyword evidence="5" id="KW-0255">Endonuclease</keyword>
<dbReference type="InterPro" id="IPR052021">
    <property type="entry name" value="Type-I_RS_S_subunit"/>
</dbReference>
<reference evidence="5 6" key="1">
    <citation type="submission" date="2019-09" db="EMBL/GenBank/DDBJ databases">
        <title>Parvibaculum sedimenti sp. nov., isolated from sediment.</title>
        <authorList>
            <person name="Wang Y."/>
        </authorList>
    </citation>
    <scope>NUCLEOTIDE SEQUENCE [LARGE SCALE GENOMIC DNA]</scope>
    <source>
        <strain evidence="5 6">HXT-9</strain>
    </source>
</reference>
<keyword evidence="6" id="KW-1185">Reference proteome</keyword>
<evidence type="ECO:0000256" key="2">
    <source>
        <dbReference type="ARBA" id="ARBA00022747"/>
    </source>
</evidence>
<keyword evidence="3" id="KW-0238">DNA-binding</keyword>
<evidence type="ECO:0000256" key="1">
    <source>
        <dbReference type="ARBA" id="ARBA00010923"/>
    </source>
</evidence>
<dbReference type="Gene3D" id="3.90.220.20">
    <property type="entry name" value="DNA methylase specificity domains"/>
    <property type="match status" value="2"/>
</dbReference>
<gene>
    <name evidence="5" type="ORF">F2P47_17240</name>
</gene>
<keyword evidence="5" id="KW-0378">Hydrolase</keyword>
<dbReference type="SUPFAM" id="SSF116734">
    <property type="entry name" value="DNA methylase specificity domain"/>
    <property type="match status" value="2"/>
</dbReference>
<dbReference type="GO" id="GO:0003677">
    <property type="term" value="F:DNA binding"/>
    <property type="evidence" value="ECO:0007669"/>
    <property type="project" value="UniProtKB-KW"/>
</dbReference>
<keyword evidence="5" id="KW-0540">Nuclease</keyword>